<dbReference type="Proteomes" id="UP000244161">
    <property type="component" value="Unassembled WGS sequence"/>
</dbReference>
<keyword evidence="1" id="KW-0805">Transcription regulation</keyword>
<sequence>MDQTDCNIIQILEVNSRITMKELGEKVHLTGQAVAARVTKLEEEGIVEGYTIQLNEGKRGYPVHAFLTIYMEKISHSPYLDFVRENEQIIRNHYKISGEGCYLMECRFKSNEHLNSFLESLNRYANYKLTLVIAN</sequence>
<dbReference type="InterPro" id="IPR019888">
    <property type="entry name" value="Tscrpt_reg_AsnC-like"/>
</dbReference>
<organism evidence="5 6">
    <name type="scientific">Trichococcus patagoniensis</name>
    <dbReference type="NCBI Taxonomy" id="382641"/>
    <lineage>
        <taxon>Bacteria</taxon>
        <taxon>Bacillati</taxon>
        <taxon>Bacillota</taxon>
        <taxon>Bacilli</taxon>
        <taxon>Lactobacillales</taxon>
        <taxon>Carnobacteriaceae</taxon>
        <taxon>Trichococcus</taxon>
    </lineage>
</organism>
<dbReference type="InterPro" id="IPR011008">
    <property type="entry name" value="Dimeric_a/b-barrel"/>
</dbReference>
<keyword evidence="6" id="KW-1185">Reference proteome</keyword>
<evidence type="ECO:0000256" key="3">
    <source>
        <dbReference type="ARBA" id="ARBA00023163"/>
    </source>
</evidence>
<dbReference type="SUPFAM" id="SSF54909">
    <property type="entry name" value="Dimeric alpha+beta barrel"/>
    <property type="match status" value="1"/>
</dbReference>
<dbReference type="RefSeq" id="WP_108033224.1">
    <property type="nucleotide sequence ID" value="NZ_QAOM01000015.1"/>
</dbReference>
<keyword evidence="2" id="KW-0238">DNA-binding</keyword>
<dbReference type="OrthoDB" id="34294at2"/>
<dbReference type="GO" id="GO:0043200">
    <property type="term" value="P:response to amino acid"/>
    <property type="evidence" value="ECO:0007669"/>
    <property type="project" value="TreeGrafter"/>
</dbReference>
<dbReference type="InterPro" id="IPR019887">
    <property type="entry name" value="Tscrpt_reg_AsnC/Lrp_C"/>
</dbReference>
<comment type="caution">
    <text evidence="5">The sequence shown here is derived from an EMBL/GenBank/DDBJ whole genome shotgun (WGS) entry which is preliminary data.</text>
</comment>
<dbReference type="AlphaFoldDB" id="A0A2T5IGN8"/>
<dbReference type="PANTHER" id="PTHR30154:SF55">
    <property type="entry name" value="HTH-TYPE TRANSCRIPTIONAL REGULATOR LRPB"/>
    <property type="match status" value="1"/>
</dbReference>
<reference evidence="5 6" key="1">
    <citation type="submission" date="2018-04" db="EMBL/GenBank/DDBJ databases">
        <title>Genomic Encyclopedia of Archaeal and Bacterial Type Strains, Phase II (KMG-II): from individual species to whole genera.</title>
        <authorList>
            <person name="Goeker M."/>
        </authorList>
    </citation>
    <scope>NUCLEOTIDE SEQUENCE [LARGE SCALE GENOMIC DNA]</scope>
    <source>
        <strain evidence="5 6">DSM 18806</strain>
    </source>
</reference>
<evidence type="ECO:0000256" key="1">
    <source>
        <dbReference type="ARBA" id="ARBA00023015"/>
    </source>
</evidence>
<evidence type="ECO:0000313" key="6">
    <source>
        <dbReference type="Proteomes" id="UP000244161"/>
    </source>
</evidence>
<keyword evidence="3" id="KW-0804">Transcription</keyword>
<dbReference type="Gene3D" id="3.30.70.920">
    <property type="match status" value="1"/>
</dbReference>
<dbReference type="InterPro" id="IPR036390">
    <property type="entry name" value="WH_DNA-bd_sf"/>
</dbReference>
<dbReference type="SUPFAM" id="SSF46785">
    <property type="entry name" value="Winged helix' DNA-binding domain"/>
    <property type="match status" value="1"/>
</dbReference>
<evidence type="ECO:0000256" key="2">
    <source>
        <dbReference type="ARBA" id="ARBA00023125"/>
    </source>
</evidence>
<protein>
    <submittedName>
        <fullName evidence="5">Lrp/AsnC family leucine-responsive transcriptional regulator</fullName>
    </submittedName>
</protein>
<dbReference type="PANTHER" id="PTHR30154">
    <property type="entry name" value="LEUCINE-RESPONSIVE REGULATORY PROTEIN"/>
    <property type="match status" value="1"/>
</dbReference>
<accession>A0A2T5IGN8</accession>
<dbReference type="GO" id="GO:0043565">
    <property type="term" value="F:sequence-specific DNA binding"/>
    <property type="evidence" value="ECO:0007669"/>
    <property type="project" value="InterPro"/>
</dbReference>
<dbReference type="GO" id="GO:0005829">
    <property type="term" value="C:cytosol"/>
    <property type="evidence" value="ECO:0007669"/>
    <property type="project" value="TreeGrafter"/>
</dbReference>
<dbReference type="PROSITE" id="PS50956">
    <property type="entry name" value="HTH_ASNC_2"/>
    <property type="match status" value="1"/>
</dbReference>
<dbReference type="EMBL" id="QAOM01000015">
    <property type="protein sequence ID" value="PTQ82971.1"/>
    <property type="molecule type" value="Genomic_DNA"/>
</dbReference>
<dbReference type="InterPro" id="IPR036388">
    <property type="entry name" value="WH-like_DNA-bd_sf"/>
</dbReference>
<gene>
    <name evidence="5" type="ORF">C8U37_11548</name>
</gene>
<proteinExistence type="predicted"/>
<dbReference type="InterPro" id="IPR000485">
    <property type="entry name" value="AsnC-type_HTH_dom"/>
</dbReference>
<evidence type="ECO:0000259" key="4">
    <source>
        <dbReference type="PROSITE" id="PS50956"/>
    </source>
</evidence>
<dbReference type="PRINTS" id="PR00033">
    <property type="entry name" value="HTHASNC"/>
</dbReference>
<name>A0A2T5IGN8_9LACT</name>
<dbReference type="Pfam" id="PF01037">
    <property type="entry name" value="AsnC_trans_reg"/>
    <property type="match status" value="1"/>
</dbReference>
<dbReference type="Pfam" id="PF13412">
    <property type="entry name" value="HTH_24"/>
    <property type="match status" value="1"/>
</dbReference>
<dbReference type="Gene3D" id="1.10.10.10">
    <property type="entry name" value="Winged helix-like DNA-binding domain superfamily/Winged helix DNA-binding domain"/>
    <property type="match status" value="1"/>
</dbReference>
<evidence type="ECO:0000313" key="5">
    <source>
        <dbReference type="EMBL" id="PTQ82971.1"/>
    </source>
</evidence>
<dbReference type="SMART" id="SM00344">
    <property type="entry name" value="HTH_ASNC"/>
    <property type="match status" value="1"/>
</dbReference>
<feature type="domain" description="HTH asnC-type" evidence="4">
    <location>
        <begin position="1"/>
        <end position="62"/>
    </location>
</feature>